<dbReference type="InterPro" id="IPR001173">
    <property type="entry name" value="Glyco_trans_2-like"/>
</dbReference>
<dbReference type="STRING" id="1122172.GCA_000373045_01461"/>
<evidence type="ECO:0000313" key="3">
    <source>
        <dbReference type="Proteomes" id="UP000322617"/>
    </source>
</evidence>
<name>A0A510JTA6_9FUSO</name>
<proteinExistence type="predicted"/>
<dbReference type="SUPFAM" id="SSF53448">
    <property type="entry name" value="Nucleotide-diphospho-sugar transferases"/>
    <property type="match status" value="1"/>
</dbReference>
<dbReference type="EMBL" id="AP019827">
    <property type="protein sequence ID" value="BBM41665.1"/>
    <property type="molecule type" value="Genomic_DNA"/>
</dbReference>
<organism evidence="2 3">
    <name type="scientific">Leptotrichia shahii</name>
    <dbReference type="NCBI Taxonomy" id="157691"/>
    <lineage>
        <taxon>Bacteria</taxon>
        <taxon>Fusobacteriati</taxon>
        <taxon>Fusobacteriota</taxon>
        <taxon>Fusobacteriia</taxon>
        <taxon>Fusobacteriales</taxon>
        <taxon>Leptotrichiaceae</taxon>
        <taxon>Leptotrichia</taxon>
    </lineage>
</organism>
<sequence length="262" mass="30839">MKEKILLFIPMYNCKNQITRVLQQIDDTVKELVTEVIVVDNGSTDGGRKAVLEYIKNTNNTGFIKLLKNRENYNLGGSQKVAFSYAVENNFDYFIILHGDDQGNIHDLVPYLKSGEYKQYDRFLGSRFMKGSKIQGYSKFRTFGNRVYNLIFSIFLGRKLYDLGAGLNCYKVKILKNKFYIKFPDSLMFDYIMLMASSYYKHNIKFFPITWREDDQVSNVRMLNQAITTLKYLFSFFFNKKSIETKEFRKKIIDNYEATEVK</sequence>
<dbReference type="KEGG" id="lsz:JCM16776_1911"/>
<dbReference type="OrthoDB" id="9807674at2"/>
<dbReference type="AlphaFoldDB" id="A0A510JTA6"/>
<dbReference type="PANTHER" id="PTHR48090">
    <property type="entry name" value="UNDECAPRENYL-PHOSPHATE 4-DEOXY-4-FORMAMIDO-L-ARABINOSE TRANSFERASE-RELATED"/>
    <property type="match status" value="1"/>
</dbReference>
<dbReference type="Gene3D" id="3.90.550.10">
    <property type="entry name" value="Spore Coat Polysaccharide Biosynthesis Protein SpsA, Chain A"/>
    <property type="match status" value="1"/>
</dbReference>
<dbReference type="Pfam" id="PF00535">
    <property type="entry name" value="Glycos_transf_2"/>
    <property type="match status" value="1"/>
</dbReference>
<evidence type="ECO:0000313" key="2">
    <source>
        <dbReference type="EMBL" id="BBM41665.1"/>
    </source>
</evidence>
<dbReference type="InterPro" id="IPR050256">
    <property type="entry name" value="Glycosyltransferase_2"/>
</dbReference>
<dbReference type="GO" id="GO:0016740">
    <property type="term" value="F:transferase activity"/>
    <property type="evidence" value="ECO:0007669"/>
    <property type="project" value="UniProtKB-KW"/>
</dbReference>
<protein>
    <submittedName>
        <fullName evidence="2">Undecaprenyl-phosphate 4-deoxy-4-formamido-L-arabinose transferase</fullName>
    </submittedName>
</protein>
<evidence type="ECO:0000259" key="1">
    <source>
        <dbReference type="Pfam" id="PF00535"/>
    </source>
</evidence>
<dbReference type="Proteomes" id="UP000322617">
    <property type="component" value="Chromosome"/>
</dbReference>
<dbReference type="InterPro" id="IPR029044">
    <property type="entry name" value="Nucleotide-diphossugar_trans"/>
</dbReference>
<dbReference type="RefSeq" id="WP_018451081.1">
    <property type="nucleotide sequence ID" value="NZ_AP019827.1"/>
</dbReference>
<reference evidence="2 3" key="1">
    <citation type="submission" date="2019-07" db="EMBL/GenBank/DDBJ databases">
        <title>Complete Genome Sequence of Leptotrichia shahii Strain JCM 16776.</title>
        <authorList>
            <person name="Watanabe S."/>
            <person name="Cui L."/>
        </authorList>
    </citation>
    <scope>NUCLEOTIDE SEQUENCE [LARGE SCALE GENOMIC DNA]</scope>
    <source>
        <strain evidence="2 3">JCM16776</strain>
    </source>
</reference>
<keyword evidence="3" id="KW-1185">Reference proteome</keyword>
<keyword evidence="2" id="KW-0808">Transferase</keyword>
<dbReference type="CDD" id="cd04179">
    <property type="entry name" value="DPM_DPG-synthase_like"/>
    <property type="match status" value="1"/>
</dbReference>
<gene>
    <name evidence="2" type="primary">arnC</name>
    <name evidence="2" type="ORF">JCM16776_1911</name>
</gene>
<feature type="domain" description="Glycosyltransferase 2-like" evidence="1">
    <location>
        <begin position="8"/>
        <end position="175"/>
    </location>
</feature>
<accession>A0A510JTA6</accession>